<feature type="domain" description="D-isomer specific 2-hydroxyacid dehydrogenase catalytic" evidence="5">
    <location>
        <begin position="156"/>
        <end position="459"/>
    </location>
</feature>
<evidence type="ECO:0000256" key="3">
    <source>
        <dbReference type="ARBA" id="ARBA00023027"/>
    </source>
</evidence>
<dbReference type="RefSeq" id="WP_217746921.1">
    <property type="nucleotide sequence ID" value="NZ_JAHOEB010000003.1"/>
</dbReference>
<dbReference type="Pfam" id="PF02826">
    <property type="entry name" value="2-Hacid_dh_C"/>
    <property type="match status" value="1"/>
</dbReference>
<dbReference type="EMBL" id="JAHOEL010000003">
    <property type="protein sequence ID" value="MBV3391840.1"/>
    <property type="molecule type" value="Genomic_DNA"/>
</dbReference>
<comment type="caution">
    <text evidence="7">The sequence shown here is derived from an EMBL/GenBank/DDBJ whole genome shotgun (WGS) entry which is preliminary data.</text>
</comment>
<sequence length="459" mass="51999">MKLVDKMKDERLGIAILYNFSKGYEKPVPMELYDIVLPFIYHDAFRKEILKHDTLKDVIEASIEADPHFKEVILEAINDDEGITSKALGMAMMGGMLTYEMIDGKVCGKLHEAEVLDFNECIIFGKMMQDHTKEEILDLLHQELRIVFLQVETLGKDVDTHIFDDLGRVTYHENVDQLDVISLCKDADIVITNKNLFRKVEIDRCPYLKMIAVTATGTNNVDLDYAKEKGIRVANVKGYSTEAVAQLTLALCLELIEHTSRYDSYVKSHQYEKDKVFSFFGYSFHELSTMTWGIVGLGAIGQRVARIAEALGCQVQYYSTTGHHQDEHFKQVDFDTLLKTSDIISIHSPLTKETEHLFDAEAFKKMKDTAYLINVGRGPIIDEEALSDALNNNLIAGAGLDVFEKEPLPSTSPLYSVDPHKVVFTPHVAWGSVEARHRLILEVRENIIAFIKGEDRNNC</sequence>
<dbReference type="Proteomes" id="UP001197492">
    <property type="component" value="Unassembled WGS sequence"/>
</dbReference>
<dbReference type="InterPro" id="IPR050418">
    <property type="entry name" value="D-iso_2-hydroxyacid_DH_PdxB"/>
</dbReference>
<dbReference type="PANTHER" id="PTHR43761:SF1">
    <property type="entry name" value="D-ISOMER SPECIFIC 2-HYDROXYACID DEHYDROGENASE CATALYTIC DOMAIN-CONTAINING PROTEIN-RELATED"/>
    <property type="match status" value="1"/>
</dbReference>
<evidence type="ECO:0000259" key="5">
    <source>
        <dbReference type="Pfam" id="PF00389"/>
    </source>
</evidence>
<evidence type="ECO:0000313" key="7">
    <source>
        <dbReference type="EMBL" id="MBV3381816.1"/>
    </source>
</evidence>
<dbReference type="EMBL" id="JAHOEF010000003">
    <property type="protein sequence ID" value="MBV3381816.1"/>
    <property type="molecule type" value="Genomic_DNA"/>
</dbReference>
<name>A0AAW4MP38_9FIRM</name>
<dbReference type="GO" id="GO:0051287">
    <property type="term" value="F:NAD binding"/>
    <property type="evidence" value="ECO:0007669"/>
    <property type="project" value="InterPro"/>
</dbReference>
<feature type="domain" description="D-isomer specific 2-hydroxyacid dehydrogenase NAD-binding" evidence="6">
    <location>
        <begin position="249"/>
        <end position="429"/>
    </location>
</feature>
<evidence type="ECO:0000256" key="1">
    <source>
        <dbReference type="ARBA" id="ARBA00005854"/>
    </source>
</evidence>
<proteinExistence type="inferred from homology"/>
<accession>A0AAW4MP38</accession>
<protein>
    <submittedName>
        <fullName evidence="7">Hydroxyacid dehydrogenase</fullName>
    </submittedName>
</protein>
<dbReference type="Pfam" id="PF00389">
    <property type="entry name" value="2-Hacid_dh"/>
    <property type="match status" value="1"/>
</dbReference>
<gene>
    <name evidence="7" type="ORF">KSV97_00945</name>
    <name evidence="8" type="ORF">KSW06_00955</name>
</gene>
<organism evidence="7 9">
    <name type="scientific">Catenibacterium mitsuokai</name>
    <dbReference type="NCBI Taxonomy" id="100886"/>
    <lineage>
        <taxon>Bacteria</taxon>
        <taxon>Bacillati</taxon>
        <taxon>Bacillota</taxon>
        <taxon>Erysipelotrichia</taxon>
        <taxon>Erysipelotrichales</taxon>
        <taxon>Coprobacillaceae</taxon>
        <taxon>Catenibacterium</taxon>
    </lineage>
</organism>
<dbReference type="AlphaFoldDB" id="A0AAW4MP38"/>
<evidence type="ECO:0000313" key="10">
    <source>
        <dbReference type="Proteomes" id="UP001197492"/>
    </source>
</evidence>
<dbReference type="InterPro" id="IPR006139">
    <property type="entry name" value="D-isomer_2_OHA_DH_cat_dom"/>
</dbReference>
<reference evidence="7 10" key="1">
    <citation type="submission" date="2021-06" db="EMBL/GenBank/DDBJ databases">
        <title>Collection of gut derived symbiotic bacterial strains cultured from healthy donors.</title>
        <authorList>
            <person name="Lin H."/>
            <person name="Littmann E."/>
            <person name="Pamer E.G."/>
        </authorList>
    </citation>
    <scope>NUCLEOTIDE SEQUENCE</scope>
    <source>
        <strain evidence="8 10">MSK.21.70</strain>
        <strain evidence="7">MSK.21.82</strain>
    </source>
</reference>
<evidence type="ECO:0000256" key="4">
    <source>
        <dbReference type="RuleBase" id="RU003719"/>
    </source>
</evidence>
<keyword evidence="10" id="KW-1185">Reference proteome</keyword>
<dbReference type="GO" id="GO:0016616">
    <property type="term" value="F:oxidoreductase activity, acting on the CH-OH group of donors, NAD or NADP as acceptor"/>
    <property type="evidence" value="ECO:0007669"/>
    <property type="project" value="InterPro"/>
</dbReference>
<evidence type="ECO:0000256" key="2">
    <source>
        <dbReference type="ARBA" id="ARBA00023002"/>
    </source>
</evidence>
<keyword evidence="3" id="KW-0520">NAD</keyword>
<dbReference type="PANTHER" id="PTHR43761">
    <property type="entry name" value="D-ISOMER SPECIFIC 2-HYDROXYACID DEHYDROGENASE FAMILY PROTEIN (AFU_ORTHOLOGUE AFUA_1G13630)"/>
    <property type="match status" value="1"/>
</dbReference>
<dbReference type="InterPro" id="IPR029753">
    <property type="entry name" value="D-isomer_DH_CS"/>
</dbReference>
<dbReference type="FunFam" id="3.40.50.720:FF:000203">
    <property type="entry name" value="D-3-phosphoglycerate dehydrogenase (SerA)"/>
    <property type="match status" value="1"/>
</dbReference>
<dbReference type="PROSITE" id="PS00671">
    <property type="entry name" value="D_2_HYDROXYACID_DH_3"/>
    <property type="match status" value="1"/>
</dbReference>
<dbReference type="Proteomes" id="UP001196408">
    <property type="component" value="Unassembled WGS sequence"/>
</dbReference>
<evidence type="ECO:0000313" key="9">
    <source>
        <dbReference type="Proteomes" id="UP001196408"/>
    </source>
</evidence>
<evidence type="ECO:0000259" key="6">
    <source>
        <dbReference type="Pfam" id="PF02826"/>
    </source>
</evidence>
<comment type="similarity">
    <text evidence="1 4">Belongs to the D-isomer specific 2-hydroxyacid dehydrogenase family.</text>
</comment>
<dbReference type="InterPro" id="IPR006140">
    <property type="entry name" value="D-isomer_DH_NAD-bd"/>
</dbReference>
<dbReference type="PROSITE" id="PS00670">
    <property type="entry name" value="D_2_HYDROXYACID_DH_2"/>
    <property type="match status" value="1"/>
</dbReference>
<keyword evidence="2 4" id="KW-0560">Oxidoreductase</keyword>
<evidence type="ECO:0000313" key="8">
    <source>
        <dbReference type="EMBL" id="MBV3391840.1"/>
    </source>
</evidence>